<evidence type="ECO:0000256" key="1">
    <source>
        <dbReference type="SAM" id="MobiDB-lite"/>
    </source>
</evidence>
<dbReference type="OrthoDB" id="10468985at2759"/>
<dbReference type="GeneID" id="17085533"/>
<dbReference type="RefSeq" id="XP_005703087.1">
    <property type="nucleotide sequence ID" value="XM_005703030.1"/>
</dbReference>
<reference evidence="3" key="1">
    <citation type="journal article" date="2013" name="Science">
        <title>Gene transfer from bacteria and archaea facilitated evolution of an extremophilic eukaryote.</title>
        <authorList>
            <person name="Schonknecht G."/>
            <person name="Chen W.H."/>
            <person name="Ternes C.M."/>
            <person name="Barbier G.G."/>
            <person name="Shrestha R.P."/>
            <person name="Stanke M."/>
            <person name="Brautigam A."/>
            <person name="Baker B.J."/>
            <person name="Banfield J.F."/>
            <person name="Garavito R.M."/>
            <person name="Carr K."/>
            <person name="Wilkerson C."/>
            <person name="Rensing S.A."/>
            <person name="Gagneul D."/>
            <person name="Dickenson N.E."/>
            <person name="Oesterhelt C."/>
            <person name="Lercher M.J."/>
            <person name="Weber A.P."/>
        </authorList>
    </citation>
    <scope>NUCLEOTIDE SEQUENCE [LARGE SCALE GENOMIC DNA]</scope>
    <source>
        <strain evidence="3">074W</strain>
    </source>
</reference>
<dbReference type="AlphaFoldDB" id="M2X9N3"/>
<proteinExistence type="predicted"/>
<accession>M2X9N3</accession>
<sequence length="149" mass="17363">MVALTRHGFRYGVPVDCNSSVVPTRKYSLEESIRRGERTLELLESLHRSSPSDDRTTEEEFTPVFPKDGDDNTSEDVIISKKLRLGLYEDDFAVFEEEEEEQQYMLEGDELIRALLRKFIFNLVHFTTLRHDRKTLVGAIRRNKLLNEG</sequence>
<gene>
    <name evidence="2" type="ORF">Gasu_58000</name>
</gene>
<evidence type="ECO:0000313" key="3">
    <source>
        <dbReference type="Proteomes" id="UP000030680"/>
    </source>
</evidence>
<dbReference type="EMBL" id="KB454546">
    <property type="protein sequence ID" value="EME26567.1"/>
    <property type="molecule type" value="Genomic_DNA"/>
</dbReference>
<feature type="region of interest" description="Disordered" evidence="1">
    <location>
        <begin position="46"/>
        <end position="72"/>
    </location>
</feature>
<protein>
    <submittedName>
        <fullName evidence="2">Uncharacterized protein</fullName>
    </submittedName>
</protein>
<keyword evidence="3" id="KW-1185">Reference proteome</keyword>
<evidence type="ECO:0000313" key="2">
    <source>
        <dbReference type="EMBL" id="EME26567.1"/>
    </source>
</evidence>
<feature type="compositionally biased region" description="Basic and acidic residues" evidence="1">
    <location>
        <begin position="46"/>
        <end position="55"/>
    </location>
</feature>
<organism evidence="2 3">
    <name type="scientific">Galdieria sulphuraria</name>
    <name type="common">Red alga</name>
    <dbReference type="NCBI Taxonomy" id="130081"/>
    <lineage>
        <taxon>Eukaryota</taxon>
        <taxon>Rhodophyta</taxon>
        <taxon>Bangiophyceae</taxon>
        <taxon>Galdieriales</taxon>
        <taxon>Galdieriaceae</taxon>
        <taxon>Galdieria</taxon>
    </lineage>
</organism>
<dbReference type="Gramene" id="EME26567">
    <property type="protein sequence ID" value="EME26567"/>
    <property type="gene ID" value="Gasu_58000"/>
</dbReference>
<name>M2X9N3_GALSU</name>
<dbReference type="Proteomes" id="UP000030680">
    <property type="component" value="Unassembled WGS sequence"/>
</dbReference>